<accession>A0ABX1NKU1</accession>
<evidence type="ECO:0000259" key="4">
    <source>
        <dbReference type="PROSITE" id="PS01124"/>
    </source>
</evidence>
<gene>
    <name evidence="5" type="ORF">GPA27_21445</name>
</gene>
<evidence type="ECO:0000256" key="3">
    <source>
        <dbReference type="ARBA" id="ARBA00023163"/>
    </source>
</evidence>
<organism evidence="5 6">
    <name type="scientific">Aromatoleum toluolicum</name>
    <dbReference type="NCBI Taxonomy" id="90060"/>
    <lineage>
        <taxon>Bacteria</taxon>
        <taxon>Pseudomonadati</taxon>
        <taxon>Pseudomonadota</taxon>
        <taxon>Betaproteobacteria</taxon>
        <taxon>Rhodocyclales</taxon>
        <taxon>Rhodocyclaceae</taxon>
        <taxon>Aromatoleum</taxon>
    </lineage>
</organism>
<evidence type="ECO:0000313" key="6">
    <source>
        <dbReference type="Proteomes" id="UP000634522"/>
    </source>
</evidence>
<evidence type="ECO:0000256" key="2">
    <source>
        <dbReference type="ARBA" id="ARBA00023125"/>
    </source>
</evidence>
<dbReference type="EMBL" id="WTVS01000058">
    <property type="protein sequence ID" value="NMF99943.1"/>
    <property type="molecule type" value="Genomic_DNA"/>
</dbReference>
<dbReference type="SMART" id="SM00342">
    <property type="entry name" value="HTH_ARAC"/>
    <property type="match status" value="1"/>
</dbReference>
<keyword evidence="1" id="KW-0805">Transcription regulation</keyword>
<sequence length="341" mass="38399">MAIKKLHRSAGLTNYVELAQALNISPMEELRRVNISPACLSNPDTKIPFSAYAQLLENSARAAGVENFGLRLAEGRQLSNLGPLGIVLKSQPTMRKALEAIRNYSYLQAEAAMFLFEEADGVLIIREELMPDRPEPIRQATELSLGVLYRTLRVLLGNEWHPTAVCFRHSAPSDLRVHQRVFDTRLQFNSNIDGIICRAAILDDPLPTYDPETARYMQKLLEVINTEPAQSPAENVRQLVWLLLPTGRCSVDVVSQHLGLDRRTLHRHLQRSGQTFSEILDGARRELAVKYLSNSQRPLKDLAELLGFSEPSAFSRWFSSRFGCTATTWRQTHLNDGPEAI</sequence>
<dbReference type="SUPFAM" id="SSF46689">
    <property type="entry name" value="Homeodomain-like"/>
    <property type="match status" value="1"/>
</dbReference>
<dbReference type="Proteomes" id="UP000634522">
    <property type="component" value="Unassembled WGS sequence"/>
</dbReference>
<keyword evidence="2" id="KW-0238">DNA-binding</keyword>
<comment type="caution">
    <text evidence="5">The sequence shown here is derived from an EMBL/GenBank/DDBJ whole genome shotgun (WGS) entry which is preliminary data.</text>
</comment>
<evidence type="ECO:0000256" key="1">
    <source>
        <dbReference type="ARBA" id="ARBA00023015"/>
    </source>
</evidence>
<reference evidence="5 6" key="1">
    <citation type="submission" date="2019-12" db="EMBL/GenBank/DDBJ databases">
        <title>Comparative genomics gives insights into the taxonomy of the Azoarcus-Aromatoleum group and reveals separate origins of nif in the plant-associated Azoarcus and non-plant-associated Aromatoleum sub-groups.</title>
        <authorList>
            <person name="Lafos M."/>
            <person name="Maluk M."/>
            <person name="Batista M."/>
            <person name="Junghare M."/>
            <person name="Carmona M."/>
            <person name="Faoro H."/>
            <person name="Cruz L.M."/>
            <person name="Battistoni F."/>
            <person name="De Souza E."/>
            <person name="Pedrosa F."/>
            <person name="Chen W.-M."/>
            <person name="Poole P.S."/>
            <person name="Dixon R.A."/>
            <person name="James E.K."/>
        </authorList>
    </citation>
    <scope>NUCLEOTIDE SEQUENCE [LARGE SCALE GENOMIC DNA]</scope>
    <source>
        <strain evidence="5 6">T</strain>
    </source>
</reference>
<dbReference type="InterPro" id="IPR018060">
    <property type="entry name" value="HTH_AraC"/>
</dbReference>
<dbReference type="InterPro" id="IPR009057">
    <property type="entry name" value="Homeodomain-like_sf"/>
</dbReference>
<dbReference type="Pfam" id="PF12833">
    <property type="entry name" value="HTH_18"/>
    <property type="match status" value="1"/>
</dbReference>
<dbReference type="PROSITE" id="PS01124">
    <property type="entry name" value="HTH_ARAC_FAMILY_2"/>
    <property type="match status" value="1"/>
</dbReference>
<name>A0ABX1NKU1_9RHOO</name>
<proteinExistence type="predicted"/>
<protein>
    <submittedName>
        <fullName evidence="5">Helix-turn-helix domain-containing protein</fullName>
    </submittedName>
</protein>
<evidence type="ECO:0000313" key="5">
    <source>
        <dbReference type="EMBL" id="NMF99943.1"/>
    </source>
</evidence>
<dbReference type="PANTHER" id="PTHR47894">
    <property type="entry name" value="HTH-TYPE TRANSCRIPTIONAL REGULATOR GADX"/>
    <property type="match status" value="1"/>
</dbReference>
<dbReference type="Gene3D" id="1.10.10.60">
    <property type="entry name" value="Homeodomain-like"/>
    <property type="match status" value="1"/>
</dbReference>
<keyword evidence="3" id="KW-0804">Transcription</keyword>
<dbReference type="RefSeq" id="WP_169142481.1">
    <property type="nucleotide sequence ID" value="NZ_WTVS01000058.1"/>
</dbReference>
<keyword evidence="6" id="KW-1185">Reference proteome</keyword>
<dbReference type="InterPro" id="IPR032687">
    <property type="entry name" value="AraC-type_N"/>
</dbReference>
<feature type="domain" description="HTH araC/xylS-type" evidence="4">
    <location>
        <begin position="234"/>
        <end position="332"/>
    </location>
</feature>
<dbReference type="Pfam" id="PF12625">
    <property type="entry name" value="Arabinose_bd"/>
    <property type="match status" value="1"/>
</dbReference>
<dbReference type="PANTHER" id="PTHR47894:SF4">
    <property type="entry name" value="HTH-TYPE TRANSCRIPTIONAL REGULATOR GADX"/>
    <property type="match status" value="1"/>
</dbReference>